<dbReference type="InterPro" id="IPR050580">
    <property type="entry name" value="2H_phosphoesterase_YjcG-like"/>
</dbReference>
<dbReference type="PANTHER" id="PTHR40037:SF1">
    <property type="entry name" value="PHOSPHOESTERASE SAOUHSC_00951-RELATED"/>
    <property type="match status" value="1"/>
</dbReference>
<evidence type="ECO:0000313" key="2">
    <source>
        <dbReference type="Proteomes" id="UP000288227"/>
    </source>
</evidence>
<dbReference type="PANTHER" id="PTHR40037">
    <property type="entry name" value="PHOSPHOESTERASE YJCG-RELATED"/>
    <property type="match status" value="1"/>
</dbReference>
<dbReference type="AlphaFoldDB" id="A0A401U893"/>
<proteinExistence type="predicted"/>
<dbReference type="RefSeq" id="WP_127121737.1">
    <property type="nucleotide sequence ID" value="NZ_BHXQ01000002.1"/>
</dbReference>
<dbReference type="EMBL" id="BHXQ01000002">
    <property type="protein sequence ID" value="GCC51097.1"/>
    <property type="molecule type" value="Genomic_DNA"/>
</dbReference>
<dbReference type="SUPFAM" id="SSF55144">
    <property type="entry name" value="LigT-like"/>
    <property type="match status" value="1"/>
</dbReference>
<accession>A0A401U893</accession>
<dbReference type="Gene3D" id="3.90.1140.10">
    <property type="entry name" value="Cyclic phosphodiesterase"/>
    <property type="match status" value="1"/>
</dbReference>
<keyword evidence="2" id="KW-1185">Reference proteome</keyword>
<dbReference type="Pfam" id="PF13563">
    <property type="entry name" value="2_5_RNA_ligase2"/>
    <property type="match status" value="1"/>
</dbReference>
<name>A0A401U893_9BACT</name>
<dbReference type="Proteomes" id="UP000288227">
    <property type="component" value="Unassembled WGS sequence"/>
</dbReference>
<evidence type="ECO:0000313" key="1">
    <source>
        <dbReference type="EMBL" id="GCC51097.1"/>
    </source>
</evidence>
<organism evidence="1 2">
    <name type="scientific">Chryseotalea sanaruensis</name>
    <dbReference type="NCBI Taxonomy" id="2482724"/>
    <lineage>
        <taxon>Bacteria</taxon>
        <taxon>Pseudomonadati</taxon>
        <taxon>Bacteroidota</taxon>
        <taxon>Cytophagia</taxon>
        <taxon>Cytophagales</taxon>
        <taxon>Chryseotaleaceae</taxon>
        <taxon>Chryseotalea</taxon>
    </lineage>
</organism>
<comment type="caution">
    <text evidence="1">The sequence shown here is derived from an EMBL/GenBank/DDBJ whole genome shotgun (WGS) entry which is preliminary data.</text>
</comment>
<protein>
    <submittedName>
        <fullName evidence="1">RNA 2',3'-cyclic phosphodiesterase</fullName>
    </submittedName>
</protein>
<dbReference type="InterPro" id="IPR009097">
    <property type="entry name" value="Cyclic_Pdiesterase"/>
</dbReference>
<gene>
    <name evidence="1" type="ORF">SanaruYs_13170</name>
</gene>
<sequence>MQSSSDFQRYFLAIIPPEPVYSEAQVLKEYFKNTFGSKASLNSPPHITLHMPFRWKEKKELILIEKLKDFGQLQAAFQLSLHRFNAFPPRVIYLDVETNSQLVVLQKELERFCKRSFQLFNANRLDQPFRPHLTLAFRDLKKETFGQAWNEFKNREYKANWLVESIYLLKHNGSVWEKHAQVALKKTIY</sequence>
<reference evidence="1 2" key="1">
    <citation type="submission" date="2018-11" db="EMBL/GenBank/DDBJ databases">
        <title>Chryseotalea sanarue gen. nov., sp., nov., a member of the family Cytophagaceae, isolated from a brackish lake in Hamamatsu Japan.</title>
        <authorList>
            <person name="Maejima Y."/>
            <person name="Iino T."/>
            <person name="Muraguchi Y."/>
            <person name="Fukuda K."/>
            <person name="Ohkuma M."/>
            <person name="Moriuchi R."/>
            <person name="Dohra H."/>
            <person name="Kimbara K."/>
            <person name="Shintani M."/>
        </authorList>
    </citation>
    <scope>NUCLEOTIDE SEQUENCE [LARGE SCALE GENOMIC DNA]</scope>
    <source>
        <strain evidence="1 2">Ys</strain>
    </source>
</reference>
<dbReference type="OrthoDB" id="1951600at2"/>